<evidence type="ECO:0000256" key="4">
    <source>
        <dbReference type="ARBA" id="ARBA00038302"/>
    </source>
</evidence>
<gene>
    <name evidence="7" type="ORF">CVLEPA_LOCUS28001</name>
</gene>
<evidence type="ECO:0000259" key="6">
    <source>
        <dbReference type="Pfam" id="PF01108"/>
    </source>
</evidence>
<evidence type="ECO:0000256" key="1">
    <source>
        <dbReference type="ARBA" id="ARBA00001933"/>
    </source>
</evidence>
<keyword evidence="5" id="KW-0472">Membrane</keyword>
<dbReference type="InterPro" id="IPR036116">
    <property type="entry name" value="FN3_sf"/>
</dbReference>
<comment type="cofactor">
    <cofactor evidence="1">
        <name>pyridoxal 5'-phosphate</name>
        <dbReference type="ChEBI" id="CHEBI:597326"/>
    </cofactor>
</comment>
<dbReference type="Pfam" id="PF00282">
    <property type="entry name" value="Pyridoxal_deC"/>
    <property type="match status" value="1"/>
</dbReference>
<dbReference type="Proteomes" id="UP001642483">
    <property type="component" value="Unassembled WGS sequence"/>
</dbReference>
<dbReference type="InterPro" id="IPR050477">
    <property type="entry name" value="GrpII_AminoAcid_Decarb"/>
</dbReference>
<keyword evidence="5" id="KW-1133">Transmembrane helix</keyword>
<dbReference type="Gene3D" id="3.90.1150.10">
    <property type="entry name" value="Aspartate Aminotransferase, domain 1"/>
    <property type="match status" value="1"/>
</dbReference>
<reference evidence="7 8" key="1">
    <citation type="submission" date="2024-02" db="EMBL/GenBank/DDBJ databases">
        <authorList>
            <person name="Daric V."/>
            <person name="Darras S."/>
        </authorList>
    </citation>
    <scope>NUCLEOTIDE SEQUENCE [LARGE SCALE GENOMIC DNA]</scope>
</reference>
<organism evidence="7 8">
    <name type="scientific">Clavelina lepadiformis</name>
    <name type="common">Light-bulb sea squirt</name>
    <name type="synonym">Ascidia lepadiformis</name>
    <dbReference type="NCBI Taxonomy" id="159417"/>
    <lineage>
        <taxon>Eukaryota</taxon>
        <taxon>Metazoa</taxon>
        <taxon>Chordata</taxon>
        <taxon>Tunicata</taxon>
        <taxon>Ascidiacea</taxon>
        <taxon>Aplousobranchia</taxon>
        <taxon>Clavelinidae</taxon>
        <taxon>Clavelina</taxon>
    </lineage>
</organism>
<dbReference type="InterPro" id="IPR015424">
    <property type="entry name" value="PyrdxlP-dep_Trfase"/>
</dbReference>
<keyword evidence="8" id="KW-1185">Reference proteome</keyword>
<dbReference type="SUPFAM" id="SSF53383">
    <property type="entry name" value="PLP-dependent transferases"/>
    <property type="match status" value="1"/>
</dbReference>
<dbReference type="PANTHER" id="PTHR42735">
    <property type="match status" value="1"/>
</dbReference>
<keyword evidence="3" id="KW-0456">Lyase</keyword>
<keyword evidence="5" id="KW-0812">Transmembrane</keyword>
<dbReference type="SUPFAM" id="SSF49265">
    <property type="entry name" value="Fibronectin type III"/>
    <property type="match status" value="1"/>
</dbReference>
<comment type="similarity">
    <text evidence="4">Belongs to the group II decarboxylase family. Sphingosine-1-phosphate lyase subfamily.</text>
</comment>
<evidence type="ECO:0000256" key="5">
    <source>
        <dbReference type="SAM" id="Phobius"/>
    </source>
</evidence>
<dbReference type="Pfam" id="PF01108">
    <property type="entry name" value="Tissue_fac"/>
    <property type="match status" value="1"/>
</dbReference>
<comment type="caution">
    <text evidence="7">The sequence shown here is derived from an EMBL/GenBank/DDBJ whole genome shotgun (WGS) entry which is preliminary data.</text>
</comment>
<evidence type="ECO:0000313" key="8">
    <source>
        <dbReference type="Proteomes" id="UP001642483"/>
    </source>
</evidence>
<proteinExistence type="inferred from homology"/>
<accession>A0ABP0GSC7</accession>
<dbReference type="Gene3D" id="3.40.640.10">
    <property type="entry name" value="Type I PLP-dependent aspartate aminotransferase-like (Major domain)"/>
    <property type="match status" value="1"/>
</dbReference>
<evidence type="ECO:0000256" key="3">
    <source>
        <dbReference type="ARBA" id="ARBA00023239"/>
    </source>
</evidence>
<dbReference type="InterPro" id="IPR015421">
    <property type="entry name" value="PyrdxlP-dep_Trfase_major"/>
</dbReference>
<sequence>MECQAVFWIPYVVTAFVAVHLVDVFMRNGFSGVLKALAKFIICLPGVDRLVRAFTKREVDGFMSNTFEKNTQKAADVVTIPQKGIAIDELRQELVALKAGDGTQVEDGRLFAYVYTTEGPRMELQKEAFSMFTNMTLSDANSEHAGIVNAYVEAFMHDNALNPMVFPSLRKFENEVVSMTANMLNGDSKVVGSITSGGTESILMAMKTHRDRARSLKPKITQPNVIAPASIHPAFEKAAHYFNMTMKHVPVNKQTLICDVAEYEKKIDSNTILLLASAPSYPQAILDPVEEISRVAERHNLPLHVDACFGGFMLPWVEKLGVKIPKWDFRLPGVTSISADLHKYGFATKGASAVCYRNSSIRKHQFFAFSGWSGGLFVSPTMAGTRPGGHLAGAWAALRAMGQDGFIDMARQLMDTATKMKDGINRIQGLQVLGKPLMSAFAFASNDKDVSIFGVADVMEKKDVPPPQNLHLVESYNMNTIFAWNAPNGSRVRGGVDVYNGKVIRYRFLYWAMDDDDEVWNWKHMPHCTNITHRCCRILKTSNSAFESNSFTVLSQIDDHISAYAENAVYDFVPYIHGLFRAPNFTVSYNGSYVRLSIDPPHAYWSSELLIDALEGDLGYQAKYWIQNKTHPTSEKLVKNYESIADGISFPVVAEPTDSICVQMRLLSNSLDPCEWSKPTCVQDSAVTDSSTIPVLLYAILATIGVLSFLAFLAITLKLVKRLVNYFKGKNDSIVPISLLTIDKPFGKDNVLRQSSNVYSCNYEIRSLNDPAKHAELIDLGVEDKDVDVMKLSATARTKEDYRLALGDRVVNDGREIEDKILKPDPSTSYVQMRSAPCKPQMMVKIPLQHEFTADYVRAPNSPDSGLDMYDYF</sequence>
<evidence type="ECO:0000256" key="2">
    <source>
        <dbReference type="ARBA" id="ARBA00022898"/>
    </source>
</evidence>
<dbReference type="InterPro" id="IPR002129">
    <property type="entry name" value="PyrdxlP-dep_de-COase"/>
</dbReference>
<dbReference type="PANTHER" id="PTHR42735:SF9">
    <property type="entry name" value="SPHINGOSINE-1-PHOSPHATE LYASE"/>
    <property type="match status" value="1"/>
</dbReference>
<feature type="transmembrane region" description="Helical" evidence="5">
    <location>
        <begin position="695"/>
        <end position="720"/>
    </location>
</feature>
<dbReference type="EMBL" id="CAWYQH010000141">
    <property type="protein sequence ID" value="CAK8694646.1"/>
    <property type="molecule type" value="Genomic_DNA"/>
</dbReference>
<evidence type="ECO:0000313" key="7">
    <source>
        <dbReference type="EMBL" id="CAK8694646.1"/>
    </source>
</evidence>
<feature type="domain" description="Fibronectin type-III" evidence="6">
    <location>
        <begin position="457"/>
        <end position="547"/>
    </location>
</feature>
<dbReference type="InterPro" id="IPR015422">
    <property type="entry name" value="PyrdxlP-dep_Trfase_small"/>
</dbReference>
<name>A0ABP0GSC7_CLALP</name>
<keyword evidence="2" id="KW-0663">Pyridoxal phosphate</keyword>
<dbReference type="InterPro" id="IPR003961">
    <property type="entry name" value="FN3_dom"/>
</dbReference>
<protein>
    <recommendedName>
        <fullName evidence="6">Fibronectin type-III domain-containing protein</fullName>
    </recommendedName>
</protein>